<dbReference type="Gene3D" id="2.70.98.30">
    <property type="entry name" value="Golgi alpha-mannosidase II, domain 4"/>
    <property type="match status" value="1"/>
</dbReference>
<dbReference type="Proteomes" id="UP000185669">
    <property type="component" value="Unassembled WGS sequence"/>
</dbReference>
<evidence type="ECO:0000313" key="7">
    <source>
        <dbReference type="Proteomes" id="UP000185669"/>
    </source>
</evidence>
<dbReference type="GO" id="GO:0030246">
    <property type="term" value="F:carbohydrate binding"/>
    <property type="evidence" value="ECO:0007669"/>
    <property type="project" value="InterPro"/>
</dbReference>
<evidence type="ECO:0000256" key="3">
    <source>
        <dbReference type="ARBA" id="ARBA00022801"/>
    </source>
</evidence>
<dbReference type="SUPFAM" id="SSF88688">
    <property type="entry name" value="Families 57/38 glycoside transferase middle domain"/>
    <property type="match status" value="1"/>
</dbReference>
<keyword evidence="7" id="KW-1185">Reference proteome</keyword>
<dbReference type="InterPro" id="IPR000602">
    <property type="entry name" value="Glyco_hydro_38_N"/>
</dbReference>
<dbReference type="SUPFAM" id="SSF74650">
    <property type="entry name" value="Galactose mutarotase-like"/>
    <property type="match status" value="1"/>
</dbReference>
<evidence type="ECO:0000259" key="5">
    <source>
        <dbReference type="SMART" id="SM00872"/>
    </source>
</evidence>
<dbReference type="InterPro" id="IPR011330">
    <property type="entry name" value="Glyco_hydro/deAcase_b/a-brl"/>
</dbReference>
<dbReference type="FunFam" id="2.70.98.30:FF:000010">
    <property type="entry name" value="Cytosolic alpha-mannosidase"/>
    <property type="match status" value="1"/>
</dbReference>
<evidence type="ECO:0000256" key="4">
    <source>
        <dbReference type="ARBA" id="ARBA00023295"/>
    </source>
</evidence>
<protein>
    <submittedName>
        <fullName evidence="6">Alpha-mannosidase</fullName>
    </submittedName>
</protein>
<keyword evidence="4" id="KW-0326">Glycosidase</keyword>
<keyword evidence="2" id="KW-0479">Metal-binding</keyword>
<dbReference type="GO" id="GO:0046872">
    <property type="term" value="F:metal ion binding"/>
    <property type="evidence" value="ECO:0007669"/>
    <property type="project" value="UniProtKB-KW"/>
</dbReference>
<dbReference type="PANTHER" id="PTHR46017">
    <property type="entry name" value="ALPHA-MANNOSIDASE 2C1"/>
    <property type="match status" value="1"/>
</dbReference>
<dbReference type="AlphaFoldDB" id="A0A1N6ZVN9"/>
<evidence type="ECO:0000256" key="1">
    <source>
        <dbReference type="ARBA" id="ARBA00009792"/>
    </source>
</evidence>
<dbReference type="Pfam" id="PF07748">
    <property type="entry name" value="Glyco_hydro_38C"/>
    <property type="match status" value="1"/>
</dbReference>
<gene>
    <name evidence="6" type="ORF">SAMN05421834_1202</name>
</gene>
<dbReference type="FunFam" id="1.20.1270.50:FF:000004">
    <property type="entry name" value="alpha-mannosidase 2C1 isoform X1"/>
    <property type="match status" value="1"/>
</dbReference>
<dbReference type="SUPFAM" id="SSF88713">
    <property type="entry name" value="Glycoside hydrolase/deacetylase"/>
    <property type="match status" value="1"/>
</dbReference>
<dbReference type="OrthoDB" id="9772207at2"/>
<dbReference type="Pfam" id="PF09261">
    <property type="entry name" value="Alpha-mann_mid"/>
    <property type="match status" value="1"/>
</dbReference>
<dbReference type="InterPro" id="IPR037094">
    <property type="entry name" value="Glyco_hydro_38_cen_sf"/>
</dbReference>
<dbReference type="EMBL" id="FTNC01000020">
    <property type="protein sequence ID" value="SIR30860.1"/>
    <property type="molecule type" value="Genomic_DNA"/>
</dbReference>
<dbReference type="SMART" id="SM00872">
    <property type="entry name" value="Alpha-mann_mid"/>
    <property type="match status" value="1"/>
</dbReference>
<dbReference type="InterPro" id="IPR015341">
    <property type="entry name" value="Glyco_hydro_38_cen"/>
</dbReference>
<feature type="domain" description="Glycoside hydrolase family 38 central" evidence="5">
    <location>
        <begin position="373"/>
        <end position="450"/>
    </location>
</feature>
<proteinExistence type="inferred from homology"/>
<dbReference type="CDD" id="cd10789">
    <property type="entry name" value="GH38N_AMII_ER_cytosolic"/>
    <property type="match status" value="1"/>
</dbReference>
<dbReference type="InterPro" id="IPR028995">
    <property type="entry name" value="Glyco_hydro_57/38_cen_sf"/>
</dbReference>
<dbReference type="GO" id="GO:0009313">
    <property type="term" value="P:oligosaccharide catabolic process"/>
    <property type="evidence" value="ECO:0007669"/>
    <property type="project" value="TreeGrafter"/>
</dbReference>
<dbReference type="Pfam" id="PF17677">
    <property type="entry name" value="Glyco_hydro38C2"/>
    <property type="match status" value="1"/>
</dbReference>
<reference evidence="7" key="1">
    <citation type="submission" date="2017-01" db="EMBL/GenBank/DDBJ databases">
        <authorList>
            <person name="Varghese N."/>
            <person name="Submissions S."/>
        </authorList>
    </citation>
    <scope>NUCLEOTIDE SEQUENCE [LARGE SCALE GENOMIC DNA]</scope>
    <source>
        <strain evidence="7">ATCC 700103</strain>
    </source>
</reference>
<dbReference type="GO" id="GO:0004559">
    <property type="term" value="F:alpha-mannosidase activity"/>
    <property type="evidence" value="ECO:0007669"/>
    <property type="project" value="InterPro"/>
</dbReference>
<dbReference type="Gene3D" id="2.60.40.2220">
    <property type="match status" value="1"/>
</dbReference>
<dbReference type="InterPro" id="IPR011682">
    <property type="entry name" value="Glyco_hydro_38_C"/>
</dbReference>
<sequence length="909" mass="106337">MTFQKQCNYNRHQRKTGEKYYRHYFKKARLVKINEIIKDYYYLLKNTIRTYKFIEEEQYQYLLAEAVEKSIDIINLHEDNRKEYIKMIKKAAKTLKNKLSKIKKAYPGKVFFTANSHLDVAFKWPIKETIRKCKRTFSTAIELMDQYEDVFYLQSQPLLYSFVKNYYPDLFEKIKAKAAEGRWELIGGMWVEPDANLPSGESLVRQLLYGQKFYQEEFGRVPEICWLPDTFGFTASLPQILKKSGIDYFASAKIRQNTTNEFPYNAFRWQGIDGSQVLSYFATQSSTAEIEAEKIYQSWHKLKENKIMDKSYFIYGYGDGGGGATSEMLENLKAIKANPVLPEVESGKIADDIATLDSITDDLPLWNGEIYFERHRGTYTSQALIKRYNRRLEYLYREAEIVSSLADITGAEIDLSELEKGWKKLLTNQFHDILPGSCVREAVVDAYNYYQEAEEIAEKLINDSYDYLSSHTSDSNDESELFVFNPFSYSRDNLISLSPEQIEEDDKDINSLITEDGEIIELQKCDNKYYFRDLIPAMGYKKYKLSNIERGEAKINDTSKFSLENEHLRLVINQNGNLCSIYDKRVEREIIEAEEANIFELFKEKPCYYDAWDINIKESDKVIINNVQEIYYKEQGPVYNSILIRKKYNNTIIEQEIILSEKSSRIDFKTKINWQERQKLLKASFPVDLKNAKANYEIAFGNIERSTTNNTSWEQAQFEVYTHKWADLSEYNYGVSLLNDCKYGYDIKNNVMRITLLKGGLYPDPKADLGEHEFTYSLYLHQGDFREGKTIEEATNLNAPLKVRSITHKINDQLQNYSSLLNIEGDNLVLAAFKKAENNQGYILRVFDSYGQRSVNKISIFKELKEVKEVNLMEKELNSESQVNIKEDSSFTFEIKPYEIKTFRLTFKK</sequence>
<dbReference type="PANTHER" id="PTHR46017:SF1">
    <property type="entry name" value="ALPHA-MANNOSIDASE 2C1"/>
    <property type="match status" value="1"/>
</dbReference>
<accession>A0A1N6ZVN9</accession>
<organism evidence="6 7">
    <name type="scientific">Halanaerobium kushneri</name>
    <dbReference type="NCBI Taxonomy" id="56779"/>
    <lineage>
        <taxon>Bacteria</taxon>
        <taxon>Bacillati</taxon>
        <taxon>Bacillota</taxon>
        <taxon>Clostridia</taxon>
        <taxon>Halanaerobiales</taxon>
        <taxon>Halanaerobiaceae</taxon>
        <taxon>Halanaerobium</taxon>
    </lineage>
</organism>
<dbReference type="STRING" id="56779.SAMN05421834_1202"/>
<dbReference type="Gene3D" id="1.20.1270.50">
    <property type="entry name" value="Glycoside hydrolase family 38, central domain"/>
    <property type="match status" value="1"/>
</dbReference>
<dbReference type="InterPro" id="IPR041147">
    <property type="entry name" value="GH38_C"/>
</dbReference>
<comment type="similarity">
    <text evidence="1">Belongs to the glycosyl hydrolase 38 family.</text>
</comment>
<name>A0A1N6ZVN9_9FIRM</name>
<dbReference type="RefSeq" id="WP_076545650.1">
    <property type="nucleotide sequence ID" value="NZ_FTNC01000020.1"/>
</dbReference>
<evidence type="ECO:0000313" key="6">
    <source>
        <dbReference type="EMBL" id="SIR30860.1"/>
    </source>
</evidence>
<dbReference type="Gene3D" id="3.20.110.10">
    <property type="entry name" value="Glycoside hydrolase 38, N terminal domain"/>
    <property type="match status" value="1"/>
</dbReference>
<keyword evidence="3" id="KW-0378">Hydrolase</keyword>
<dbReference type="Pfam" id="PF01074">
    <property type="entry name" value="Glyco_hydro_38N"/>
    <property type="match status" value="1"/>
</dbReference>
<dbReference type="InterPro" id="IPR027291">
    <property type="entry name" value="Glyco_hydro_38_N_sf"/>
</dbReference>
<dbReference type="FunFam" id="3.20.110.10:FF:000002">
    <property type="entry name" value="alpha-mannosidase 2C1 isoform X1"/>
    <property type="match status" value="1"/>
</dbReference>
<evidence type="ECO:0000256" key="2">
    <source>
        <dbReference type="ARBA" id="ARBA00022723"/>
    </source>
</evidence>
<dbReference type="GO" id="GO:0006013">
    <property type="term" value="P:mannose metabolic process"/>
    <property type="evidence" value="ECO:0007669"/>
    <property type="project" value="InterPro"/>
</dbReference>
<dbReference type="InterPro" id="IPR011013">
    <property type="entry name" value="Gal_mutarotase_sf_dom"/>
</dbReference>